<organism evidence="1 2">
    <name type="scientific">Dialister hominis</name>
    <dbReference type="NCBI Taxonomy" id="2582419"/>
    <lineage>
        <taxon>Bacteria</taxon>
        <taxon>Bacillati</taxon>
        <taxon>Bacillota</taxon>
        <taxon>Negativicutes</taxon>
        <taxon>Veillonellales</taxon>
        <taxon>Veillonellaceae</taxon>
        <taxon>Dialister</taxon>
    </lineage>
</organism>
<keyword evidence="2" id="KW-1185">Reference proteome</keyword>
<evidence type="ECO:0000313" key="1">
    <source>
        <dbReference type="EMBL" id="BBK25957.1"/>
    </source>
</evidence>
<evidence type="ECO:0000313" key="2">
    <source>
        <dbReference type="Proteomes" id="UP000320585"/>
    </source>
</evidence>
<dbReference type="Proteomes" id="UP000320585">
    <property type="component" value="Chromosome"/>
</dbReference>
<dbReference type="AlphaFoldDB" id="A0A8D4UVU5"/>
<dbReference type="OrthoDB" id="1634426at2"/>
<dbReference type="GeneID" id="92717102"/>
<sequence length="149" mass="16949">MTLVSQLSFRDMYHRVCFFAMNDYLAELLEAAKIGADGADGALGYGYIDNEAGFTFEILASAKREGDRFIPLPNDGTISLKVRRGSAAHWNIILHPDVDTTPFEETIRFINEGYFKNEGLEFFRSMDAIDELRHPDFPDDLRVLFMKEG</sequence>
<proteinExistence type="predicted"/>
<reference evidence="2" key="1">
    <citation type="submission" date="2019-05" db="EMBL/GenBank/DDBJ databases">
        <title>Complete genome sequencing of Dialister sp. strain 5BBH33.</title>
        <authorList>
            <person name="Sakamoto M."/>
            <person name="Murakami T."/>
            <person name="Mori H."/>
        </authorList>
    </citation>
    <scope>NUCLEOTIDE SEQUENCE [LARGE SCALE GENOMIC DNA]</scope>
    <source>
        <strain evidence="2">5BBH33</strain>
    </source>
</reference>
<accession>A0A8D4UVU5</accession>
<gene>
    <name evidence="1" type="ORF">Dia5BBH33_18920</name>
</gene>
<protein>
    <submittedName>
        <fullName evidence="1">Uncharacterized protein</fullName>
    </submittedName>
</protein>
<name>A0A8D4UVU5_9FIRM</name>
<dbReference type="RefSeq" id="WP_143332900.1">
    <property type="nucleotide sequence ID" value="NZ_AP019697.1"/>
</dbReference>
<dbReference type="KEGG" id="dho:Dia5BBH33_18920"/>
<dbReference type="EMBL" id="AP019697">
    <property type="protein sequence ID" value="BBK25957.1"/>
    <property type="molecule type" value="Genomic_DNA"/>
</dbReference>